<dbReference type="PANTHER" id="PTHR47816:SF4">
    <property type="entry name" value="RIBOSOMAL RNA SMALL SUBUNIT METHYLTRANSFERASE C"/>
    <property type="match status" value="1"/>
</dbReference>
<dbReference type="Pfam" id="PF05175">
    <property type="entry name" value="MTS"/>
    <property type="match status" value="1"/>
</dbReference>
<dbReference type="RefSeq" id="WP_124697924.1">
    <property type="nucleotide sequence ID" value="NZ_JBHUFE010000033.1"/>
</dbReference>
<evidence type="ECO:0000256" key="2">
    <source>
        <dbReference type="ARBA" id="ARBA00022679"/>
    </source>
</evidence>
<dbReference type="InterPro" id="IPR046977">
    <property type="entry name" value="RsmC/RlmG"/>
</dbReference>
<reference evidence="4 5" key="1">
    <citation type="submission" date="2018-11" db="EMBL/GenBank/DDBJ databases">
        <title>Genome sequence of strain 7197.</title>
        <authorList>
            <person name="Gao J."/>
            <person name="Sun J."/>
        </authorList>
    </citation>
    <scope>NUCLEOTIDE SEQUENCE [LARGE SCALE GENOMIC DNA]</scope>
    <source>
        <strain evidence="4 5">7197</strain>
    </source>
</reference>
<dbReference type="CDD" id="cd02440">
    <property type="entry name" value="AdoMet_MTases"/>
    <property type="match status" value="1"/>
</dbReference>
<dbReference type="InterPro" id="IPR029063">
    <property type="entry name" value="SAM-dependent_MTases_sf"/>
</dbReference>
<dbReference type="InterPro" id="IPR007848">
    <property type="entry name" value="Small_mtfrase_dom"/>
</dbReference>
<dbReference type="OrthoDB" id="9764961at2"/>
<keyword evidence="2 4" id="KW-0808">Transferase</keyword>
<comment type="caution">
    <text evidence="4">The sequence shown here is derived from an EMBL/GenBank/DDBJ whole genome shotgun (WGS) entry which is preliminary data.</text>
</comment>
<feature type="domain" description="Methyltransferase small" evidence="3">
    <location>
        <begin position="28"/>
        <end position="195"/>
    </location>
</feature>
<dbReference type="GO" id="GO:0008757">
    <property type="term" value="F:S-adenosylmethionine-dependent methyltransferase activity"/>
    <property type="evidence" value="ECO:0007669"/>
    <property type="project" value="InterPro"/>
</dbReference>
<dbReference type="Gene3D" id="3.40.50.150">
    <property type="entry name" value="Vaccinia Virus protein VP39"/>
    <property type="match status" value="1"/>
</dbReference>
<dbReference type="Proteomes" id="UP000282529">
    <property type="component" value="Unassembled WGS sequence"/>
</dbReference>
<keyword evidence="5" id="KW-1185">Reference proteome</keyword>
<accession>A0A3N9PP02</accession>
<dbReference type="SUPFAM" id="SSF53335">
    <property type="entry name" value="S-adenosyl-L-methionine-dependent methyltransferases"/>
    <property type="match status" value="1"/>
</dbReference>
<organism evidence="4 5">
    <name type="scientific">Paenibacillus rhizophilus</name>
    <dbReference type="NCBI Taxonomy" id="1850366"/>
    <lineage>
        <taxon>Bacteria</taxon>
        <taxon>Bacillati</taxon>
        <taxon>Bacillota</taxon>
        <taxon>Bacilli</taxon>
        <taxon>Bacillales</taxon>
        <taxon>Paenibacillaceae</taxon>
        <taxon>Paenibacillus</taxon>
    </lineage>
</organism>
<gene>
    <name evidence="4" type="ORF">EH198_23580</name>
</gene>
<dbReference type="PANTHER" id="PTHR47816">
    <property type="entry name" value="RIBOSOMAL RNA SMALL SUBUNIT METHYLTRANSFERASE C"/>
    <property type="match status" value="1"/>
</dbReference>
<evidence type="ECO:0000313" key="5">
    <source>
        <dbReference type="Proteomes" id="UP000282529"/>
    </source>
</evidence>
<sequence length="201" mass="21799">MSQHYYSQQPGAEHDRRTISAVLRGKTFRFTSDAGVFSKGDVDYGSRALIDAMEIPDGSAVLDVGCGYGPIGLAAAHLAPRGMVTMLDINSRAVELARENAKLNGISNVKVMESDILSAVSGQTFDIILTNPPIRAGKAVVHRIFEEAYEHLNENGALWVVIQKKQGAPSAAAKLEELFGEVREVGKDKGYRILKAEKITK</sequence>
<evidence type="ECO:0000313" key="4">
    <source>
        <dbReference type="EMBL" id="RQW08022.1"/>
    </source>
</evidence>
<protein>
    <submittedName>
        <fullName evidence="4">Class I SAM-dependent methyltransferase</fullName>
    </submittedName>
</protein>
<dbReference type="AlphaFoldDB" id="A0A3N9PP02"/>
<keyword evidence="1 4" id="KW-0489">Methyltransferase</keyword>
<evidence type="ECO:0000259" key="3">
    <source>
        <dbReference type="Pfam" id="PF05175"/>
    </source>
</evidence>
<proteinExistence type="predicted"/>
<dbReference type="GO" id="GO:0032259">
    <property type="term" value="P:methylation"/>
    <property type="evidence" value="ECO:0007669"/>
    <property type="project" value="UniProtKB-KW"/>
</dbReference>
<evidence type="ECO:0000256" key="1">
    <source>
        <dbReference type="ARBA" id="ARBA00022603"/>
    </source>
</evidence>
<dbReference type="EMBL" id="RQPI01000025">
    <property type="protein sequence ID" value="RQW08022.1"/>
    <property type="molecule type" value="Genomic_DNA"/>
</dbReference>
<name>A0A3N9PP02_9BACL</name>